<dbReference type="GO" id="GO:0005634">
    <property type="term" value="C:nucleus"/>
    <property type="evidence" value="ECO:0007669"/>
    <property type="project" value="TreeGrafter"/>
</dbReference>
<dbReference type="CDD" id="cd16415">
    <property type="entry name" value="HAD_dREG-2_like"/>
    <property type="match status" value="1"/>
</dbReference>
<dbReference type="InterPro" id="IPR051828">
    <property type="entry name" value="HAD-like_hydrolase_domain"/>
</dbReference>
<dbReference type="AlphaFoldDB" id="A0A0J7KWF3"/>
<evidence type="ECO:0008006" key="3">
    <source>
        <dbReference type="Google" id="ProtNLM"/>
    </source>
</evidence>
<dbReference type="SFLD" id="SFLDS00003">
    <property type="entry name" value="Haloacid_Dehalogenase"/>
    <property type="match status" value="1"/>
</dbReference>
<dbReference type="InterPro" id="IPR036412">
    <property type="entry name" value="HAD-like_sf"/>
</dbReference>
<comment type="caution">
    <text evidence="1">The sequence shown here is derived from an EMBL/GenBank/DDBJ whole genome shotgun (WGS) entry which is preliminary data.</text>
</comment>
<gene>
    <name evidence="1" type="ORF">RF55_5269</name>
</gene>
<dbReference type="Pfam" id="PF00702">
    <property type="entry name" value="Hydrolase"/>
    <property type="match status" value="1"/>
</dbReference>
<dbReference type="InterPro" id="IPR044924">
    <property type="entry name" value="HAD-SF_hydro_IA_REG-2-like_cap"/>
</dbReference>
<dbReference type="EMBL" id="LBMM01002629">
    <property type="protein sequence ID" value="KMQ94569.1"/>
    <property type="molecule type" value="Genomic_DNA"/>
</dbReference>
<dbReference type="Gene3D" id="3.40.50.1000">
    <property type="entry name" value="HAD superfamily/HAD-like"/>
    <property type="match status" value="1"/>
</dbReference>
<dbReference type="Gene3D" id="1.10.150.720">
    <property type="entry name" value="Haloacid dehalogenase-like hydrolase"/>
    <property type="match status" value="1"/>
</dbReference>
<dbReference type="PANTHER" id="PTHR46191:SF2">
    <property type="entry name" value="HALOACID DEHALOGENASE-LIKE HYDROLASE DOMAIN-CONTAINING PROTEIN 3"/>
    <property type="match status" value="1"/>
</dbReference>
<reference evidence="1 2" key="1">
    <citation type="submission" date="2015-04" db="EMBL/GenBank/DDBJ databases">
        <title>Lasius niger genome sequencing.</title>
        <authorList>
            <person name="Konorov E.A."/>
            <person name="Nikitin M.A."/>
            <person name="Kirill M.V."/>
            <person name="Chang P."/>
        </authorList>
    </citation>
    <scope>NUCLEOTIDE SEQUENCE [LARGE SCALE GENOMIC DNA]</scope>
    <source>
        <tissue evidence="1">Whole</tissue>
    </source>
</reference>
<sequence length="254" mass="29576">MINRVRPRLVTFDVTGTLLMTKVEEHYSEIGSQYGLFVEPKKLARSFKSNFTQLSKEHPIYGKHTGLGWENWWRKIVHNVFRDQHASVSKNQLDKVADNLISCYGTSRCWHKYPGTIDLLDYLQKRDVILGVISNFDEQLESILKDTQIHQYFTFVLTSYDLGVEKPSLPIFKEALRLVKHLREEEISPQEAMHIGDRLDNDYFGAKNAGWNAVLIKHEDEIDESKIPSKDVFGSLKELQEHFSKIYGKNYIVR</sequence>
<proteinExistence type="predicted"/>
<dbReference type="Proteomes" id="UP000036403">
    <property type="component" value="Unassembled WGS sequence"/>
</dbReference>
<dbReference type="NCBIfam" id="TIGR01549">
    <property type="entry name" value="HAD-SF-IA-v1"/>
    <property type="match status" value="1"/>
</dbReference>
<dbReference type="SUPFAM" id="SSF56784">
    <property type="entry name" value="HAD-like"/>
    <property type="match status" value="1"/>
</dbReference>
<dbReference type="InterPro" id="IPR006439">
    <property type="entry name" value="HAD-SF_hydro_IA"/>
</dbReference>
<dbReference type="InterPro" id="IPR023214">
    <property type="entry name" value="HAD_sf"/>
</dbReference>
<dbReference type="InterPro" id="IPR011949">
    <property type="entry name" value="HAD-SF_hydro_IA_REG-2-like"/>
</dbReference>
<dbReference type="SFLD" id="SFLDG01129">
    <property type="entry name" value="C1.5:_HAD__Beta-PGM__Phosphata"/>
    <property type="match status" value="1"/>
</dbReference>
<accession>A0A0J7KWF3</accession>
<name>A0A0J7KWF3_LASNI</name>
<evidence type="ECO:0000313" key="1">
    <source>
        <dbReference type="EMBL" id="KMQ94569.1"/>
    </source>
</evidence>
<evidence type="ECO:0000313" key="2">
    <source>
        <dbReference type="Proteomes" id="UP000036403"/>
    </source>
</evidence>
<dbReference type="PANTHER" id="PTHR46191">
    <property type="match status" value="1"/>
</dbReference>
<protein>
    <recommendedName>
        <fullName evidence="3">Rhythmically expressed gene 2 protein</fullName>
    </recommendedName>
</protein>
<organism evidence="1 2">
    <name type="scientific">Lasius niger</name>
    <name type="common">Black garden ant</name>
    <dbReference type="NCBI Taxonomy" id="67767"/>
    <lineage>
        <taxon>Eukaryota</taxon>
        <taxon>Metazoa</taxon>
        <taxon>Ecdysozoa</taxon>
        <taxon>Arthropoda</taxon>
        <taxon>Hexapoda</taxon>
        <taxon>Insecta</taxon>
        <taxon>Pterygota</taxon>
        <taxon>Neoptera</taxon>
        <taxon>Endopterygota</taxon>
        <taxon>Hymenoptera</taxon>
        <taxon>Apocrita</taxon>
        <taxon>Aculeata</taxon>
        <taxon>Formicoidea</taxon>
        <taxon>Formicidae</taxon>
        <taxon>Formicinae</taxon>
        <taxon>Lasius</taxon>
        <taxon>Lasius</taxon>
    </lineage>
</organism>
<dbReference type="PaxDb" id="67767-A0A0J7KWF3"/>
<dbReference type="OrthoDB" id="444127at2759"/>
<dbReference type="STRING" id="67767.A0A0J7KWF3"/>
<keyword evidence="2" id="KW-1185">Reference proteome</keyword>
<dbReference type="NCBIfam" id="TIGR02252">
    <property type="entry name" value="DREG-2"/>
    <property type="match status" value="1"/>
</dbReference>